<name>A0AAD8I3Y2_9APIA</name>
<evidence type="ECO:0000256" key="5">
    <source>
        <dbReference type="ARBA" id="ARBA00022917"/>
    </source>
</evidence>
<dbReference type="InterPro" id="IPR044145">
    <property type="entry name" value="IF2_II"/>
</dbReference>
<dbReference type="GO" id="GO:0003924">
    <property type="term" value="F:GTPase activity"/>
    <property type="evidence" value="ECO:0007669"/>
    <property type="project" value="InterPro"/>
</dbReference>
<dbReference type="SUPFAM" id="SSF52156">
    <property type="entry name" value="Initiation factor IF2/eIF5b, domain 3"/>
    <property type="match status" value="1"/>
</dbReference>
<dbReference type="Pfam" id="PF11987">
    <property type="entry name" value="IF-2"/>
    <property type="match status" value="1"/>
</dbReference>
<dbReference type="Gene3D" id="3.40.50.300">
    <property type="entry name" value="P-loop containing nucleotide triphosphate hydrolases"/>
    <property type="match status" value="1"/>
</dbReference>
<dbReference type="NCBIfam" id="TIGR00231">
    <property type="entry name" value="small_GTP"/>
    <property type="match status" value="1"/>
</dbReference>
<feature type="compositionally biased region" description="Basic residues" evidence="11">
    <location>
        <begin position="66"/>
        <end position="76"/>
    </location>
</feature>
<dbReference type="Proteomes" id="UP001237642">
    <property type="component" value="Unassembled WGS sequence"/>
</dbReference>
<evidence type="ECO:0000256" key="11">
    <source>
        <dbReference type="SAM" id="MobiDB-lite"/>
    </source>
</evidence>
<reference evidence="13" key="1">
    <citation type="submission" date="2023-02" db="EMBL/GenBank/DDBJ databases">
        <title>Genome of toxic invasive species Heracleum sosnowskyi carries increased number of genes despite the absence of recent whole-genome duplications.</title>
        <authorList>
            <person name="Schelkunov M."/>
            <person name="Shtratnikova V."/>
            <person name="Makarenko M."/>
            <person name="Klepikova A."/>
            <person name="Omelchenko D."/>
            <person name="Novikova G."/>
            <person name="Obukhova E."/>
            <person name="Bogdanov V."/>
            <person name="Penin A."/>
            <person name="Logacheva M."/>
        </authorList>
    </citation>
    <scope>NUCLEOTIDE SEQUENCE</scope>
    <source>
        <strain evidence="13">Hsosn_3</strain>
        <tissue evidence="13">Leaf</tissue>
    </source>
</reference>
<keyword evidence="3" id="KW-0396">Initiation factor</keyword>
<evidence type="ECO:0000256" key="7">
    <source>
        <dbReference type="ARBA" id="ARBA00023128"/>
    </source>
</evidence>
<dbReference type="InterPro" id="IPR000795">
    <property type="entry name" value="T_Tr_GTP-bd_dom"/>
</dbReference>
<reference evidence="13" key="2">
    <citation type="submission" date="2023-05" db="EMBL/GenBank/DDBJ databases">
        <authorList>
            <person name="Schelkunov M.I."/>
        </authorList>
    </citation>
    <scope>NUCLEOTIDE SEQUENCE</scope>
    <source>
        <strain evidence="13">Hsosn_3</strain>
        <tissue evidence="13">Leaf</tissue>
    </source>
</reference>
<comment type="function">
    <text evidence="9">One of the essential components for the initiation of protein synthesis. Protects formylmethionyl-tRNA from spontaneous hydrolysis and promotes its binding to the 30S ribosomal subunits. Also involved in the hydrolysis of GTP during the formation of the 70S ribosomal complex.</text>
</comment>
<comment type="subcellular location">
    <subcellularLocation>
        <location evidence="1">Mitochondrion</location>
    </subcellularLocation>
</comment>
<dbReference type="InterPro" id="IPR023115">
    <property type="entry name" value="TIF_IF2_dom3"/>
</dbReference>
<evidence type="ECO:0000313" key="14">
    <source>
        <dbReference type="Proteomes" id="UP001237642"/>
    </source>
</evidence>
<keyword evidence="5" id="KW-0648">Protein biosynthesis</keyword>
<evidence type="ECO:0000256" key="9">
    <source>
        <dbReference type="ARBA" id="ARBA00025162"/>
    </source>
</evidence>
<dbReference type="CDD" id="cd03702">
    <property type="entry name" value="IF2_mtIF2_II"/>
    <property type="match status" value="1"/>
</dbReference>
<evidence type="ECO:0000259" key="12">
    <source>
        <dbReference type="PROSITE" id="PS51722"/>
    </source>
</evidence>
<evidence type="ECO:0000256" key="10">
    <source>
        <dbReference type="ARBA" id="ARBA00044200"/>
    </source>
</evidence>
<proteinExistence type="inferred from homology"/>
<dbReference type="Gene3D" id="3.40.50.10050">
    <property type="entry name" value="Translation initiation factor IF- 2, domain 3"/>
    <property type="match status" value="1"/>
</dbReference>
<evidence type="ECO:0000256" key="8">
    <source>
        <dbReference type="ARBA" id="ARBA00023134"/>
    </source>
</evidence>
<evidence type="ECO:0000256" key="2">
    <source>
        <dbReference type="ARBA" id="ARBA00007733"/>
    </source>
</evidence>
<dbReference type="GO" id="GO:0005739">
    <property type="term" value="C:mitochondrion"/>
    <property type="evidence" value="ECO:0007669"/>
    <property type="project" value="UniProtKB-SubCell"/>
</dbReference>
<gene>
    <name evidence="13" type="ORF">POM88_033318</name>
</gene>
<dbReference type="FunFam" id="3.40.50.10050:FF:000001">
    <property type="entry name" value="Translation initiation factor IF-2"/>
    <property type="match status" value="1"/>
</dbReference>
<evidence type="ECO:0000256" key="6">
    <source>
        <dbReference type="ARBA" id="ARBA00022946"/>
    </source>
</evidence>
<keyword evidence="14" id="KW-1185">Reference proteome</keyword>
<keyword evidence="6" id="KW-0809">Transit peptide</keyword>
<dbReference type="InterPro" id="IPR000178">
    <property type="entry name" value="TF_IF2_bacterial-like"/>
</dbReference>
<organism evidence="13 14">
    <name type="scientific">Heracleum sosnowskyi</name>
    <dbReference type="NCBI Taxonomy" id="360622"/>
    <lineage>
        <taxon>Eukaryota</taxon>
        <taxon>Viridiplantae</taxon>
        <taxon>Streptophyta</taxon>
        <taxon>Embryophyta</taxon>
        <taxon>Tracheophyta</taxon>
        <taxon>Spermatophyta</taxon>
        <taxon>Magnoliopsida</taxon>
        <taxon>eudicotyledons</taxon>
        <taxon>Gunneridae</taxon>
        <taxon>Pentapetalae</taxon>
        <taxon>asterids</taxon>
        <taxon>campanulids</taxon>
        <taxon>Apiales</taxon>
        <taxon>Apiaceae</taxon>
        <taxon>Apioideae</taxon>
        <taxon>apioid superclade</taxon>
        <taxon>Tordylieae</taxon>
        <taxon>Tordyliinae</taxon>
        <taxon>Heracleum</taxon>
    </lineage>
</organism>
<dbReference type="GO" id="GO:0003743">
    <property type="term" value="F:translation initiation factor activity"/>
    <property type="evidence" value="ECO:0007669"/>
    <property type="project" value="UniProtKB-KW"/>
</dbReference>
<dbReference type="FunFam" id="3.40.50.300:FF:000019">
    <property type="entry name" value="Translation initiation factor IF-2"/>
    <property type="match status" value="1"/>
</dbReference>
<sequence>MTATTRMMTQSASGFVRCFQESSINSALWSAEDCKCLANQSFMRFFHSSPELLARRGNDELNGLKGPRKVKYKKKPTSSQPPVEAPYVPPKLRRISQSLPDKTIDIFEGMTLKELAKNSGAFISDLQNILANVGEKIGSEYDSLSIDFAELVAMEIGGNVRRLHSYEGAVVLPRPPVVTVMGHVDHGKTSLLDALRSTSVAAMEAGGITQHIGAFVVKMPSGALITFLDTPGHAAFSAMRARGAAVTDLVVLVVAADDGVMPQTIEAMAHAKDANVPIVVAINKCDKPAADPEKVKVQLASEGLPLEEMGGDIQVVEVSALTKTGLDTLEEALLLQAEMMELKARIDGPAQAYVVEARLDRGRGPVATAIVKAGTLVCGQHIVVGAEWGRIRAIRDSTGKPTEQATPAMPVEIEGLKGLPMAGDDITAVESEDRAKMLSTGRKKKLEKDRLMKINEGKEVSPDLSEDVDVPKRVEMPVIVKADVQGSVQAVTDALKSLNSSQVFIDVVHVGVGSITQSDLDLAQACGACIVGFNVKGPSGCVGMSATQAGIKIKVHRVIYHLLEDIGSLIVEKAPGTFETEVAGDGQVLNIFEVKGRSKAKGEDFKIAGCRVLDGRFKRSSTMRLLRSGEVLFEGSCVSLKREKQDVDTVGKGNECGLVLHNWSDFQIGDVIQCLEQVNRKPKFISSESGAVRIEC</sequence>
<comment type="caution">
    <text evidence="13">The sequence shown here is derived from an EMBL/GenBank/DDBJ whole genome shotgun (WGS) entry which is preliminary data.</text>
</comment>
<dbReference type="InterPro" id="IPR027417">
    <property type="entry name" value="P-loop_NTPase"/>
</dbReference>
<dbReference type="FunFam" id="2.40.30.10:FF:000008">
    <property type="entry name" value="Translation initiation factor IF-2"/>
    <property type="match status" value="1"/>
</dbReference>
<dbReference type="GO" id="GO:0005525">
    <property type="term" value="F:GTP binding"/>
    <property type="evidence" value="ECO:0007669"/>
    <property type="project" value="UniProtKB-KW"/>
</dbReference>
<protein>
    <recommendedName>
        <fullName evidence="10">Translation initiation factor IF-2, mitochondrial</fullName>
    </recommendedName>
</protein>
<dbReference type="NCBIfam" id="TIGR00487">
    <property type="entry name" value="IF-2"/>
    <property type="match status" value="1"/>
</dbReference>
<dbReference type="InterPro" id="IPR053905">
    <property type="entry name" value="EF-G-like_DII"/>
</dbReference>
<dbReference type="SUPFAM" id="SSF50447">
    <property type="entry name" value="Translation proteins"/>
    <property type="match status" value="2"/>
</dbReference>
<feature type="domain" description="Tr-type G" evidence="12">
    <location>
        <begin position="173"/>
        <end position="343"/>
    </location>
</feature>
<dbReference type="CDD" id="cd01887">
    <property type="entry name" value="IF2_eIF5B"/>
    <property type="match status" value="1"/>
</dbReference>
<dbReference type="PANTHER" id="PTHR43381">
    <property type="entry name" value="TRANSLATION INITIATION FACTOR IF-2-RELATED"/>
    <property type="match status" value="1"/>
</dbReference>
<dbReference type="Gene3D" id="2.40.30.10">
    <property type="entry name" value="Translation factors"/>
    <property type="match status" value="2"/>
</dbReference>
<dbReference type="Pfam" id="PF22042">
    <property type="entry name" value="EF-G_D2"/>
    <property type="match status" value="1"/>
</dbReference>
<dbReference type="AlphaFoldDB" id="A0AAD8I3Y2"/>
<dbReference type="InterPro" id="IPR005225">
    <property type="entry name" value="Small_GTP-bd"/>
</dbReference>
<keyword evidence="8" id="KW-0342">GTP-binding</keyword>
<dbReference type="HAMAP" id="MF_00100_B">
    <property type="entry name" value="IF_2_B"/>
    <property type="match status" value="1"/>
</dbReference>
<dbReference type="Pfam" id="PF00009">
    <property type="entry name" value="GTP_EFTU"/>
    <property type="match status" value="1"/>
</dbReference>
<keyword evidence="7" id="KW-0496">Mitochondrion</keyword>
<evidence type="ECO:0000313" key="13">
    <source>
        <dbReference type="EMBL" id="KAK1377125.1"/>
    </source>
</evidence>
<feature type="region of interest" description="Disordered" evidence="11">
    <location>
        <begin position="57"/>
        <end position="87"/>
    </location>
</feature>
<dbReference type="EMBL" id="JAUIZM010000007">
    <property type="protein sequence ID" value="KAK1377125.1"/>
    <property type="molecule type" value="Genomic_DNA"/>
</dbReference>
<dbReference type="InterPro" id="IPR015760">
    <property type="entry name" value="TIF_IF2"/>
</dbReference>
<evidence type="ECO:0000256" key="4">
    <source>
        <dbReference type="ARBA" id="ARBA00022741"/>
    </source>
</evidence>
<dbReference type="SUPFAM" id="SSF52540">
    <property type="entry name" value="P-loop containing nucleoside triphosphate hydrolases"/>
    <property type="match status" value="1"/>
</dbReference>
<dbReference type="PANTHER" id="PTHR43381:SF20">
    <property type="entry name" value="TRANSLATION INITIATION FACTOR IF-2, MITOCHONDRIAL"/>
    <property type="match status" value="1"/>
</dbReference>
<dbReference type="InterPro" id="IPR009000">
    <property type="entry name" value="Transl_B-barrel_sf"/>
</dbReference>
<dbReference type="CDD" id="cd03692">
    <property type="entry name" value="mtIF2_IVc"/>
    <property type="match status" value="1"/>
</dbReference>
<comment type="similarity">
    <text evidence="2">Belongs to the TRAFAC class translation factor GTPase superfamily. Classic translation factor GTPase family. IF-2 subfamily.</text>
</comment>
<evidence type="ECO:0000256" key="3">
    <source>
        <dbReference type="ARBA" id="ARBA00022540"/>
    </source>
</evidence>
<accession>A0AAD8I3Y2</accession>
<dbReference type="PROSITE" id="PS51722">
    <property type="entry name" value="G_TR_2"/>
    <property type="match status" value="1"/>
</dbReference>
<dbReference type="InterPro" id="IPR036925">
    <property type="entry name" value="TIF_IF2_dom3_sf"/>
</dbReference>
<keyword evidence="4" id="KW-0547">Nucleotide-binding</keyword>
<evidence type="ECO:0000256" key="1">
    <source>
        <dbReference type="ARBA" id="ARBA00004173"/>
    </source>
</evidence>